<feature type="transmembrane region" description="Helical" evidence="1">
    <location>
        <begin position="268"/>
        <end position="290"/>
    </location>
</feature>
<dbReference type="EMBL" id="CP036271">
    <property type="protein sequence ID" value="QDT54491.1"/>
    <property type="molecule type" value="Genomic_DNA"/>
</dbReference>
<keyword evidence="1" id="KW-0472">Membrane</keyword>
<protein>
    <submittedName>
        <fullName evidence="2">Uncharacterized protein</fullName>
    </submittedName>
</protein>
<keyword evidence="1" id="KW-1133">Transmembrane helix</keyword>
<feature type="transmembrane region" description="Helical" evidence="1">
    <location>
        <begin position="37"/>
        <end position="69"/>
    </location>
</feature>
<evidence type="ECO:0000256" key="1">
    <source>
        <dbReference type="SAM" id="Phobius"/>
    </source>
</evidence>
<evidence type="ECO:0000313" key="3">
    <source>
        <dbReference type="Proteomes" id="UP000315700"/>
    </source>
</evidence>
<name>A0A517SEE5_9PLAN</name>
<feature type="transmembrane region" description="Helical" evidence="1">
    <location>
        <begin position="89"/>
        <end position="108"/>
    </location>
</feature>
<dbReference type="Proteomes" id="UP000315700">
    <property type="component" value="Chromosome"/>
</dbReference>
<keyword evidence="3" id="KW-1185">Reference proteome</keyword>
<accession>A0A517SEE5</accession>
<feature type="transmembrane region" description="Helical" evidence="1">
    <location>
        <begin position="200"/>
        <end position="217"/>
    </location>
</feature>
<dbReference type="AlphaFoldDB" id="A0A517SEE5"/>
<feature type="transmembrane region" description="Helical" evidence="1">
    <location>
        <begin position="310"/>
        <end position="327"/>
    </location>
</feature>
<feature type="transmembrane region" description="Helical" evidence="1">
    <location>
        <begin position="114"/>
        <end position="133"/>
    </location>
</feature>
<feature type="transmembrane region" description="Helical" evidence="1">
    <location>
        <begin position="223"/>
        <end position="241"/>
    </location>
</feature>
<proteinExistence type="predicted"/>
<sequence>MTELSWLATAAAGLACSWIVSPPNSTAGRAAWTALVIAFFATVCLMTLTHRAALVIALPLAAAATPLAVIRRHRAGSQTQEIPAARSRVVIAIIGAFLLALGVNVSALSERSPWGAAAALTGAALVAGILPFHRPSTECLRAAPADIRAPALLMLGPGLWISLARWLPAQSAGSIGATLPILTLWVGALLMLARGDLPRICSATFLFAAGQVAFAAVSGAKSAMAVAGSLTAPLMLVVLLISKLERNSGTREVSELGGLARRLPRLSLALTAAAFWLVGSAALPGCRTLLDIAISGREEISIGRLVGDAWPVYVPFVMAVWGWLLLLRDLLVGLPRSPLFPEPLRDRVATPQADRPLDDLTTIELAAVIGFSVTAMVI</sequence>
<dbReference type="InParanoid" id="A0A517SEE5"/>
<reference evidence="2 3" key="1">
    <citation type="submission" date="2019-02" db="EMBL/GenBank/DDBJ databases">
        <title>Deep-cultivation of Planctomycetes and their phenomic and genomic characterization uncovers novel biology.</title>
        <authorList>
            <person name="Wiegand S."/>
            <person name="Jogler M."/>
            <person name="Boedeker C."/>
            <person name="Pinto D."/>
            <person name="Vollmers J."/>
            <person name="Rivas-Marin E."/>
            <person name="Kohn T."/>
            <person name="Peeters S.H."/>
            <person name="Heuer A."/>
            <person name="Rast P."/>
            <person name="Oberbeckmann S."/>
            <person name="Bunk B."/>
            <person name="Jeske O."/>
            <person name="Meyerdierks A."/>
            <person name="Storesund J.E."/>
            <person name="Kallscheuer N."/>
            <person name="Luecker S."/>
            <person name="Lage O.M."/>
            <person name="Pohl T."/>
            <person name="Merkel B.J."/>
            <person name="Hornburger P."/>
            <person name="Mueller R.-W."/>
            <person name="Bruemmer F."/>
            <person name="Labrenz M."/>
            <person name="Spormann A.M."/>
            <person name="Op den Camp H."/>
            <person name="Overmann J."/>
            <person name="Amann R."/>
            <person name="Jetten M.S.M."/>
            <person name="Mascher T."/>
            <person name="Medema M.H."/>
            <person name="Devos D.P."/>
            <person name="Kaster A.-K."/>
            <person name="Ovreas L."/>
            <person name="Rohde M."/>
            <person name="Galperin M.Y."/>
            <person name="Jogler C."/>
        </authorList>
    </citation>
    <scope>NUCLEOTIDE SEQUENCE [LARGE SCALE GENOMIC DNA]</scope>
    <source>
        <strain evidence="2 3">Pan44</strain>
    </source>
</reference>
<organism evidence="2 3">
    <name type="scientific">Caulifigura coniformis</name>
    <dbReference type="NCBI Taxonomy" id="2527983"/>
    <lineage>
        <taxon>Bacteria</taxon>
        <taxon>Pseudomonadati</taxon>
        <taxon>Planctomycetota</taxon>
        <taxon>Planctomycetia</taxon>
        <taxon>Planctomycetales</taxon>
        <taxon>Planctomycetaceae</taxon>
        <taxon>Caulifigura</taxon>
    </lineage>
</organism>
<dbReference type="KEGG" id="ccos:Pan44_25240"/>
<evidence type="ECO:0000313" key="2">
    <source>
        <dbReference type="EMBL" id="QDT54491.1"/>
    </source>
</evidence>
<feature type="transmembrane region" description="Helical" evidence="1">
    <location>
        <begin position="173"/>
        <end position="193"/>
    </location>
</feature>
<feature type="transmembrane region" description="Helical" evidence="1">
    <location>
        <begin position="145"/>
        <end position="167"/>
    </location>
</feature>
<keyword evidence="1" id="KW-0812">Transmembrane</keyword>
<dbReference type="RefSeq" id="WP_145030341.1">
    <property type="nucleotide sequence ID" value="NZ_CP036271.1"/>
</dbReference>
<gene>
    <name evidence="2" type="ORF">Pan44_25240</name>
</gene>